<comment type="caution">
    <text evidence="1">The sequence shown here is derived from an EMBL/GenBank/DDBJ whole genome shotgun (WGS) entry which is preliminary data.</text>
</comment>
<name>A0ABD2XM56_9HYME</name>
<proteinExistence type="predicted"/>
<dbReference type="Proteomes" id="UP001627154">
    <property type="component" value="Unassembled WGS sequence"/>
</dbReference>
<dbReference type="EMBL" id="JBJJXI010000019">
    <property type="protein sequence ID" value="KAL3405897.1"/>
    <property type="molecule type" value="Genomic_DNA"/>
</dbReference>
<reference evidence="1 2" key="1">
    <citation type="journal article" date="2024" name="bioRxiv">
        <title>A reference genome for Trichogramma kaykai: A tiny desert-dwelling parasitoid wasp with competing sex-ratio distorters.</title>
        <authorList>
            <person name="Culotta J."/>
            <person name="Lindsey A.R."/>
        </authorList>
    </citation>
    <scope>NUCLEOTIDE SEQUENCE [LARGE SCALE GENOMIC DNA]</scope>
    <source>
        <strain evidence="1 2">KSX58</strain>
    </source>
</reference>
<dbReference type="AlphaFoldDB" id="A0ABD2XM56"/>
<keyword evidence="2" id="KW-1185">Reference proteome</keyword>
<sequence length="97" mass="11340">MVYNAPKSNLARKLNDDFIQLTCTKEKKQFLLVFELFAYRACACTYILNALEKRTLFHRTTAHVDRAMSSSRSRAKNALFFIVFFKSHHCCRSVSIR</sequence>
<accession>A0ABD2XM56</accession>
<organism evidence="1 2">
    <name type="scientific">Trichogramma kaykai</name>
    <dbReference type="NCBI Taxonomy" id="54128"/>
    <lineage>
        <taxon>Eukaryota</taxon>
        <taxon>Metazoa</taxon>
        <taxon>Ecdysozoa</taxon>
        <taxon>Arthropoda</taxon>
        <taxon>Hexapoda</taxon>
        <taxon>Insecta</taxon>
        <taxon>Pterygota</taxon>
        <taxon>Neoptera</taxon>
        <taxon>Endopterygota</taxon>
        <taxon>Hymenoptera</taxon>
        <taxon>Apocrita</taxon>
        <taxon>Proctotrupomorpha</taxon>
        <taxon>Chalcidoidea</taxon>
        <taxon>Trichogrammatidae</taxon>
        <taxon>Trichogramma</taxon>
    </lineage>
</organism>
<evidence type="ECO:0000313" key="2">
    <source>
        <dbReference type="Proteomes" id="UP001627154"/>
    </source>
</evidence>
<gene>
    <name evidence="1" type="ORF">TKK_001320</name>
</gene>
<evidence type="ECO:0000313" key="1">
    <source>
        <dbReference type="EMBL" id="KAL3405897.1"/>
    </source>
</evidence>
<protein>
    <submittedName>
        <fullName evidence="1">Uncharacterized protein</fullName>
    </submittedName>
</protein>